<comment type="similarity">
    <text evidence="1">Belongs to the LysR transcriptional regulatory family.</text>
</comment>
<dbReference type="CDD" id="cd08411">
    <property type="entry name" value="PBP2_OxyR"/>
    <property type="match status" value="1"/>
</dbReference>
<dbReference type="Gene3D" id="3.40.190.10">
    <property type="entry name" value="Periplasmic binding protein-like II"/>
    <property type="match status" value="2"/>
</dbReference>
<proteinExistence type="inferred from homology"/>
<dbReference type="SUPFAM" id="SSF53850">
    <property type="entry name" value="Periplasmic binding protein-like II"/>
    <property type="match status" value="1"/>
</dbReference>
<dbReference type="Pfam" id="PF00126">
    <property type="entry name" value="HTH_1"/>
    <property type="match status" value="1"/>
</dbReference>
<evidence type="ECO:0000313" key="7">
    <source>
        <dbReference type="Proteomes" id="UP000199626"/>
    </source>
</evidence>
<dbReference type="GO" id="GO:0003677">
    <property type="term" value="F:DNA binding"/>
    <property type="evidence" value="ECO:0007669"/>
    <property type="project" value="UniProtKB-KW"/>
</dbReference>
<name>A0A1G6E374_9GAMM</name>
<evidence type="ECO:0000256" key="4">
    <source>
        <dbReference type="ARBA" id="ARBA00023163"/>
    </source>
</evidence>
<protein>
    <submittedName>
        <fullName evidence="6">LysR family transcriptional regulator, hydrogen peroxide-inducible genes activator</fullName>
    </submittedName>
</protein>
<dbReference type="PROSITE" id="PS50931">
    <property type="entry name" value="HTH_LYSR"/>
    <property type="match status" value="1"/>
</dbReference>
<dbReference type="AlphaFoldDB" id="A0A1G6E374"/>
<dbReference type="InterPro" id="IPR000847">
    <property type="entry name" value="LysR_HTH_N"/>
</dbReference>
<gene>
    <name evidence="6" type="ORF">SAMN02927930_02041</name>
</gene>
<keyword evidence="7" id="KW-1185">Reference proteome</keyword>
<dbReference type="Gene3D" id="1.10.10.10">
    <property type="entry name" value="Winged helix-like DNA-binding domain superfamily/Winged helix DNA-binding domain"/>
    <property type="match status" value="1"/>
</dbReference>
<dbReference type="STRING" id="1159017.SAMN02927930_02041"/>
<dbReference type="InterPro" id="IPR005119">
    <property type="entry name" value="LysR_subst-bd"/>
</dbReference>
<accession>A0A1G6E374</accession>
<evidence type="ECO:0000256" key="1">
    <source>
        <dbReference type="ARBA" id="ARBA00009437"/>
    </source>
</evidence>
<feature type="domain" description="HTH lysR-type" evidence="5">
    <location>
        <begin position="9"/>
        <end position="66"/>
    </location>
</feature>
<keyword evidence="4" id="KW-0804">Transcription</keyword>
<dbReference type="PANTHER" id="PTHR30346">
    <property type="entry name" value="TRANSCRIPTIONAL DUAL REGULATOR HCAR-RELATED"/>
    <property type="match status" value="1"/>
</dbReference>
<evidence type="ECO:0000256" key="2">
    <source>
        <dbReference type="ARBA" id="ARBA00023015"/>
    </source>
</evidence>
<evidence type="ECO:0000259" key="5">
    <source>
        <dbReference type="PROSITE" id="PS50931"/>
    </source>
</evidence>
<dbReference type="InterPro" id="IPR036388">
    <property type="entry name" value="WH-like_DNA-bd_sf"/>
</dbReference>
<evidence type="ECO:0000313" key="6">
    <source>
        <dbReference type="EMBL" id="SDB51897.1"/>
    </source>
</evidence>
<organism evidence="6 7">
    <name type="scientific">Pseudidiomarina indica</name>
    <dbReference type="NCBI Taxonomy" id="1159017"/>
    <lineage>
        <taxon>Bacteria</taxon>
        <taxon>Pseudomonadati</taxon>
        <taxon>Pseudomonadota</taxon>
        <taxon>Gammaproteobacteria</taxon>
        <taxon>Alteromonadales</taxon>
        <taxon>Idiomarinaceae</taxon>
        <taxon>Pseudidiomarina</taxon>
    </lineage>
</organism>
<reference evidence="7" key="1">
    <citation type="submission" date="2016-10" db="EMBL/GenBank/DDBJ databases">
        <authorList>
            <person name="Varghese N."/>
            <person name="Submissions S."/>
        </authorList>
    </citation>
    <scope>NUCLEOTIDE SEQUENCE [LARGE SCALE GENOMIC DNA]</scope>
    <source>
        <strain evidence="7">CGMCC 1.10824</strain>
    </source>
</reference>
<dbReference type="PANTHER" id="PTHR30346:SF10">
    <property type="entry name" value="TRANSCRIPTIONAL REGULATOR OF OXIDATIVE STRESS OXYR"/>
    <property type="match status" value="1"/>
</dbReference>
<dbReference type="EMBL" id="FMXN01000016">
    <property type="protein sequence ID" value="SDB51897.1"/>
    <property type="molecule type" value="Genomic_DNA"/>
</dbReference>
<keyword evidence="3" id="KW-0238">DNA-binding</keyword>
<evidence type="ECO:0000256" key="3">
    <source>
        <dbReference type="ARBA" id="ARBA00023125"/>
    </source>
</evidence>
<keyword evidence="2" id="KW-0805">Transcription regulation</keyword>
<dbReference type="GO" id="GO:0003700">
    <property type="term" value="F:DNA-binding transcription factor activity"/>
    <property type="evidence" value="ECO:0007669"/>
    <property type="project" value="InterPro"/>
</dbReference>
<dbReference type="Proteomes" id="UP000199626">
    <property type="component" value="Unassembled WGS sequence"/>
</dbReference>
<dbReference type="GO" id="GO:0032993">
    <property type="term" value="C:protein-DNA complex"/>
    <property type="evidence" value="ECO:0007669"/>
    <property type="project" value="TreeGrafter"/>
</dbReference>
<dbReference type="InterPro" id="IPR036390">
    <property type="entry name" value="WH_DNA-bd_sf"/>
</dbReference>
<sequence>MKPAINKLPSLRNLSYLLALHQHQNFNRAAQACNVSQSTLSSGIQNLEEQLGCLLIERDHKSFLFTSMGEEIVEQSRQILTATEELLNFAQSQGKIMEGPLRMGCIPTIAPFLLGTLTKQLQQEYPKLSLSIREDTTNNLLLQLRNGELDVLILALPVDLQGNQSYTLGRDPFKLVMHKSLAENLSEPVQYHKLPDNSIFLLEKEHCLTGHAVAACELAESSKINPFTATSLHSLVQMADAGLGATFIPKLAIDHGILNNTELVALQPKGKQSFREIGLIYRPTTTRRQTFRQLAKCIAQLLPEPTLD</sequence>
<dbReference type="Pfam" id="PF03466">
    <property type="entry name" value="LysR_substrate"/>
    <property type="match status" value="1"/>
</dbReference>
<dbReference type="PRINTS" id="PR00039">
    <property type="entry name" value="HTHLYSR"/>
</dbReference>
<dbReference type="SUPFAM" id="SSF46785">
    <property type="entry name" value="Winged helix' DNA-binding domain"/>
    <property type="match status" value="1"/>
</dbReference>
<dbReference type="FunFam" id="1.10.10.10:FF:000001">
    <property type="entry name" value="LysR family transcriptional regulator"/>
    <property type="match status" value="1"/>
</dbReference>